<dbReference type="InterPro" id="IPR001666">
    <property type="entry name" value="PI_transfer"/>
</dbReference>
<feature type="region of interest" description="Disordered" evidence="6">
    <location>
        <begin position="320"/>
        <end position="384"/>
    </location>
</feature>
<dbReference type="InterPro" id="IPR036412">
    <property type="entry name" value="HAD-like_sf"/>
</dbReference>
<dbReference type="AlphaFoldDB" id="A0ABD2IFL6"/>
<dbReference type="Pfam" id="PF24695">
    <property type="entry name" value="PITM1-3"/>
    <property type="match status" value="1"/>
</dbReference>
<evidence type="ECO:0000256" key="4">
    <source>
        <dbReference type="ARBA" id="ARBA00022553"/>
    </source>
</evidence>
<dbReference type="PANTHER" id="PTHR10658">
    <property type="entry name" value="PHOSPHATIDYLINOSITOL TRANSFER PROTEIN"/>
    <property type="match status" value="1"/>
</dbReference>
<feature type="compositionally biased region" description="Basic and acidic residues" evidence="6">
    <location>
        <begin position="349"/>
        <end position="367"/>
    </location>
</feature>
<dbReference type="SUPFAM" id="SSF55961">
    <property type="entry name" value="Bet v1-like"/>
    <property type="match status" value="1"/>
</dbReference>
<dbReference type="InterPro" id="IPR004177">
    <property type="entry name" value="DDHD_dom"/>
</dbReference>
<feature type="compositionally biased region" description="Acidic residues" evidence="6">
    <location>
        <begin position="368"/>
        <end position="377"/>
    </location>
</feature>
<gene>
    <name evidence="8" type="ORF">niasHS_014779</name>
</gene>
<evidence type="ECO:0000256" key="2">
    <source>
        <dbReference type="ARBA" id="ARBA00010316"/>
    </source>
</evidence>
<dbReference type="Proteomes" id="UP001620645">
    <property type="component" value="Unassembled WGS sequence"/>
</dbReference>
<feature type="region of interest" description="Disordered" evidence="6">
    <location>
        <begin position="659"/>
        <end position="692"/>
    </location>
</feature>
<organism evidence="8 9">
    <name type="scientific">Heterodera schachtii</name>
    <name type="common">Sugarbeet cyst nematode worm</name>
    <name type="synonym">Tylenchus schachtii</name>
    <dbReference type="NCBI Taxonomy" id="97005"/>
    <lineage>
        <taxon>Eukaryota</taxon>
        <taxon>Metazoa</taxon>
        <taxon>Ecdysozoa</taxon>
        <taxon>Nematoda</taxon>
        <taxon>Chromadorea</taxon>
        <taxon>Rhabditida</taxon>
        <taxon>Tylenchina</taxon>
        <taxon>Tylenchomorpha</taxon>
        <taxon>Tylenchoidea</taxon>
        <taxon>Heteroderidae</taxon>
        <taxon>Heteroderinae</taxon>
        <taxon>Heterodera</taxon>
    </lineage>
</organism>
<feature type="compositionally biased region" description="Polar residues" evidence="6">
    <location>
        <begin position="320"/>
        <end position="340"/>
    </location>
</feature>
<keyword evidence="3" id="KW-0488">Methylation</keyword>
<dbReference type="EMBL" id="JBICCN010000309">
    <property type="protein sequence ID" value="KAL3078997.1"/>
    <property type="molecule type" value="Genomic_DNA"/>
</dbReference>
<dbReference type="FunFam" id="3.40.50.1000:FF:000173">
    <property type="entry name" value="Membrane-associated phosphatidylinositol transfer protein 2"/>
    <property type="match status" value="1"/>
</dbReference>
<dbReference type="PANTHER" id="PTHR10658:SF81">
    <property type="entry name" value="PROTEIN RETINAL DEGENERATION B"/>
    <property type="match status" value="1"/>
</dbReference>
<evidence type="ECO:0000313" key="8">
    <source>
        <dbReference type="EMBL" id="KAL3078997.1"/>
    </source>
</evidence>
<feature type="region of interest" description="Disordered" evidence="6">
    <location>
        <begin position="1193"/>
        <end position="1212"/>
    </location>
</feature>
<feature type="compositionally biased region" description="Polar residues" evidence="6">
    <location>
        <begin position="659"/>
        <end position="680"/>
    </location>
</feature>
<evidence type="ECO:0000259" key="7">
    <source>
        <dbReference type="PROSITE" id="PS51043"/>
    </source>
</evidence>
<dbReference type="PRINTS" id="PR00391">
    <property type="entry name" value="PITRANSFER"/>
</dbReference>
<dbReference type="SMART" id="SM00775">
    <property type="entry name" value="LNS2"/>
    <property type="match status" value="1"/>
</dbReference>
<dbReference type="PROSITE" id="PS51043">
    <property type="entry name" value="DDHD"/>
    <property type="match status" value="1"/>
</dbReference>
<accession>A0ABD2IFL6</accession>
<evidence type="ECO:0000313" key="9">
    <source>
        <dbReference type="Proteomes" id="UP001620645"/>
    </source>
</evidence>
<dbReference type="GO" id="GO:0012505">
    <property type="term" value="C:endomembrane system"/>
    <property type="evidence" value="ECO:0007669"/>
    <property type="project" value="UniProtKB-SubCell"/>
</dbReference>
<dbReference type="Pfam" id="PF02121">
    <property type="entry name" value="IP_trans"/>
    <property type="match status" value="1"/>
</dbReference>
<dbReference type="InterPro" id="IPR055261">
    <property type="entry name" value="PI_transfer_N"/>
</dbReference>
<dbReference type="SMART" id="SM01127">
    <property type="entry name" value="DDHD"/>
    <property type="match status" value="1"/>
</dbReference>
<dbReference type="GO" id="GO:0071944">
    <property type="term" value="C:cell periphery"/>
    <property type="evidence" value="ECO:0007669"/>
    <property type="project" value="UniProtKB-ARBA"/>
</dbReference>
<comment type="similarity">
    <text evidence="2">Belongs to the PtdIns transfer protein family. PI transfer class IIA subfamily.</text>
</comment>
<dbReference type="Pfam" id="PF02862">
    <property type="entry name" value="DDHD"/>
    <property type="match status" value="1"/>
</dbReference>
<sequence>MGRKCPRRKCPTAFVGPLMSDFQQAANVWTANVLTRATLLDSKRLSTTTNEKKRKSHLNILFGKMLVKEYRVLMPLSVEEYRLAQLYMIQKKSRLESSGAGSGVEIIRNEPYQNGPGGSGQYTFKIYHIGNRIPLWIRNVLPSSALEAHEEAWNAYPYTRTRYSCPLISHFNVEVDTKYLDDAGTSENVFELSNGELKNRTIDVLDFVSDPMPSHDYLPEEDPKLFRSTKTQRGPLSDNWVANFVREGRPIMCAYKLCKVEFRYWGLQTRAERWIHELALRGTMLRAHRQAWAWQDEWVGLEIEDIRQLEKETQQYLTTLMSPSATPTTNKRSVSGNIATDGSVEEEREGNGMRRGTDDEEEQRQAEEEGQEKDEDGAASSSSHSAYFDCCDKMAYVEPQQRTTLIRWSSELLIGIDAAELDKSPPITPKVSSSRSLLILVFHGDLFPKTSADSKITDINTFRSTLDTLIAMHCPQLRGQIHVQCVTCGAELLQTSQVLSGVFPSGLGTFHPSFVPLMAADALLFNDAVQNATLNANRVVNSFIASQVGKSDSSDLEIFVVGDFIGGILMYESLARTALTMADQQQRDGDGCASLTSPVAVDQQKSPIPSLSKSPASALSSPFITQRPNKDKNPSRSLQSLPAGVEVPKFFSFDDQKNSFAHSESPSPMPSSDFTKNKSAPPSACRQLSNSSDSSLSAIRTNRSATAESLSFKPSAAFLLGCPLALLLMQRKLNEVEQQLSLFCGQLFNLFYPLDLCAARLEPVLNPSLSALPALKVPRYQLYPLCDENDLHFGDSVGVPTVWGQSRVDHELYCPPEMNSLPTTALPSILHASYWESKDLSAFILRQFLRSDELSSSAVLCLNSLNEQPPFEFQVPLTVWNRKRTRFKVANLAANHQANDLIVVEGLEQLITARFCYGPMDLVVLSHENVLVYVLPSGGEWFLKGVETTDKNGRLSIDLGRSLPIGIHNVRLIVQGDHTYLSVNIAVVPPGTPVVVFSIDGSLTASVSVTGRDPRLRPGAVDVVRFWQQQGFLIIYLTARPDMQQRLVSAWLATHNFPQGLLFFTPSLSTEPLRQKTQHIKHLLDMGICIHAAYGSAKDIPVYSNAGLDSERIFKVGGHRRRGCVSLDDGYCYHLHDLHSGKIGIPRPFGGVENPVGSPSARDQWHNPSEQQKFFAGGRHQSPIQRTLSFGPRMGRYTTKKTSQISNISSAH</sequence>
<dbReference type="SUPFAM" id="SSF56784">
    <property type="entry name" value="HAD-like"/>
    <property type="match status" value="1"/>
</dbReference>
<feature type="domain" description="DDHD" evidence="7">
    <location>
        <begin position="710"/>
        <end position="850"/>
    </location>
</feature>
<keyword evidence="5" id="KW-0106">Calcium</keyword>
<dbReference type="InterPro" id="IPR023214">
    <property type="entry name" value="HAD_sf"/>
</dbReference>
<dbReference type="InterPro" id="IPR031315">
    <property type="entry name" value="LNS2/PITP"/>
</dbReference>
<proteinExistence type="inferred from homology"/>
<dbReference type="FunFam" id="3.30.530.20:FF:000028">
    <property type="entry name" value="Phosphatidylinositol transfer protein 5"/>
    <property type="match status" value="1"/>
</dbReference>
<evidence type="ECO:0000256" key="1">
    <source>
        <dbReference type="ARBA" id="ARBA00004184"/>
    </source>
</evidence>
<evidence type="ECO:0000256" key="3">
    <source>
        <dbReference type="ARBA" id="ARBA00022481"/>
    </source>
</evidence>
<name>A0ABD2IFL6_HETSC</name>
<feature type="compositionally biased region" description="Polar residues" evidence="6">
    <location>
        <begin position="1200"/>
        <end position="1212"/>
    </location>
</feature>
<comment type="caution">
    <text evidence="8">The sequence shown here is derived from an EMBL/GenBank/DDBJ whole genome shotgun (WGS) entry which is preliminary data.</text>
</comment>
<dbReference type="InterPro" id="IPR023393">
    <property type="entry name" value="START-like_dom_sf"/>
</dbReference>
<reference evidence="8 9" key="1">
    <citation type="submission" date="2024-10" db="EMBL/GenBank/DDBJ databases">
        <authorList>
            <person name="Kim D."/>
        </authorList>
    </citation>
    <scope>NUCLEOTIDE SEQUENCE [LARGE SCALE GENOMIC DNA]</scope>
    <source>
        <strain evidence="8">Taebaek</strain>
    </source>
</reference>
<protein>
    <recommendedName>
        <fullName evidence="7">DDHD domain-containing protein</fullName>
    </recommendedName>
</protein>
<feature type="compositionally biased region" description="Low complexity" evidence="6">
    <location>
        <begin position="605"/>
        <end position="622"/>
    </location>
</feature>
<keyword evidence="9" id="KW-1185">Reference proteome</keyword>
<dbReference type="Gene3D" id="3.30.530.20">
    <property type="match status" value="1"/>
</dbReference>
<dbReference type="GO" id="GO:0008526">
    <property type="term" value="F:phosphatidylinositol transfer activity"/>
    <property type="evidence" value="ECO:0007669"/>
    <property type="project" value="UniProtKB-ARBA"/>
</dbReference>
<keyword evidence="4" id="KW-0597">Phosphoprotein</keyword>
<feature type="region of interest" description="Disordered" evidence="6">
    <location>
        <begin position="588"/>
        <end position="639"/>
    </location>
</feature>
<dbReference type="Gene3D" id="3.40.50.1000">
    <property type="entry name" value="HAD superfamily/HAD-like"/>
    <property type="match status" value="1"/>
</dbReference>
<evidence type="ECO:0000256" key="5">
    <source>
        <dbReference type="ARBA" id="ARBA00022837"/>
    </source>
</evidence>
<comment type="subcellular location">
    <subcellularLocation>
        <location evidence="1">Endomembrane system</location>
        <topology evidence="1">Peripheral membrane protein</topology>
    </subcellularLocation>
</comment>
<dbReference type="GO" id="GO:0005737">
    <property type="term" value="C:cytoplasm"/>
    <property type="evidence" value="ECO:0007669"/>
    <property type="project" value="UniProtKB-ARBA"/>
</dbReference>
<dbReference type="Pfam" id="PF24694">
    <property type="entry name" value="LNS2_PITM1-3"/>
    <property type="match status" value="1"/>
</dbReference>
<evidence type="ECO:0000256" key="6">
    <source>
        <dbReference type="SAM" id="MobiDB-lite"/>
    </source>
</evidence>